<dbReference type="InterPro" id="IPR053030">
    <property type="entry name" value="Ribosomal_biogenesis_FAF1-like"/>
</dbReference>
<dbReference type="OrthoDB" id="5556956at2759"/>
<protein>
    <submittedName>
        <fullName evidence="3">Uncharacterized protein</fullName>
    </submittedName>
</protein>
<feature type="compositionally biased region" description="Polar residues" evidence="2">
    <location>
        <begin position="43"/>
        <end position="52"/>
    </location>
</feature>
<dbReference type="Proteomes" id="UP000054107">
    <property type="component" value="Unassembled WGS sequence"/>
</dbReference>
<dbReference type="PANTHER" id="PTHR28096">
    <property type="entry name" value="PROTEIN FAF1"/>
    <property type="match status" value="1"/>
</dbReference>
<keyword evidence="4" id="KW-1185">Reference proteome</keyword>
<dbReference type="EMBL" id="LN733683">
    <property type="protein sequence ID" value="CEP17469.1"/>
    <property type="molecule type" value="Genomic_DNA"/>
</dbReference>
<feature type="compositionally biased region" description="Basic and acidic residues" evidence="2">
    <location>
        <begin position="612"/>
        <end position="621"/>
    </location>
</feature>
<dbReference type="AlphaFoldDB" id="A0A0B7NR65"/>
<sequence>MPLKQRGTTFITLQNLALDINEIINKFGLKIKFQHIAGQENTRADTLSSGEPQNEGVLELPAGPRADSNRCLPAELAEKGAASLPSMVTNSMGHPRNQEGKDPLNDPGNPRVAESVLVAIDDRTQQIPAPQNDHLQTWILIAWELYGAVATITHKQYHELWRQWPICHRIDLQDHSPGPPLASHQLTIDFFSAKKRSTPSLPNVHQEPFDIAIINAHARSWGKTEDLSLARAIVDVECCPVGVLFAFVTTSGAWRSGLPEDHTLFLADLGTSGSVHSIRPSTAASGLTTIMQDAGVDSRLFKAHSPRLMSSTKAVKKGTPIQKCYYKPNNQHARGSDISRQHFDDTMEKGTTSDIGIEATTIVLGTTHNGSVAETKTEDVMLLIFRFPPFLTTPIKRVSAGYKRGLRAYNQILSNRISKTFTTMYSSTVHKSLKRKAATSKEELKQQKKQLFAEKKQIGSKSGGPSVIVFDGSVLQKKPTIEDKASKKKFLDSRISTIDPVDTAGKKSKPTVKDIEEEAENLKHDMELKQLLATSNLLEELEREEMTSKERRKNTMKKLEGLGVKSSPGEKMPLSVKLSLDESRKQKGIQRLQEAKDMGIYDKSLKHLYVKTKEKKRDRDPGITNGIGRMKGATLTINKSDIERIKRQGSKKKSAGGKKSGNGKGR</sequence>
<evidence type="ECO:0000313" key="3">
    <source>
        <dbReference type="EMBL" id="CEP17469.1"/>
    </source>
</evidence>
<feature type="region of interest" description="Disordered" evidence="2">
    <location>
        <begin position="562"/>
        <end position="590"/>
    </location>
</feature>
<proteinExistence type="predicted"/>
<keyword evidence="1" id="KW-0175">Coiled coil</keyword>
<feature type="region of interest" description="Disordered" evidence="2">
    <location>
        <begin position="86"/>
        <end position="109"/>
    </location>
</feature>
<reference evidence="3 4" key="1">
    <citation type="submission" date="2014-09" db="EMBL/GenBank/DDBJ databases">
        <authorList>
            <person name="Ellenberger Sabrina"/>
        </authorList>
    </citation>
    <scope>NUCLEOTIDE SEQUENCE [LARGE SCALE GENOMIC DNA]</scope>
    <source>
        <strain evidence="3 4">CBS 412.66</strain>
    </source>
</reference>
<evidence type="ECO:0000256" key="1">
    <source>
        <dbReference type="SAM" id="Coils"/>
    </source>
</evidence>
<gene>
    <name evidence="3" type="primary">PARPA_11766.1 scaffold 44586</name>
</gene>
<dbReference type="GO" id="GO:0005730">
    <property type="term" value="C:nucleolus"/>
    <property type="evidence" value="ECO:0007669"/>
    <property type="project" value="TreeGrafter"/>
</dbReference>
<feature type="coiled-coil region" evidence="1">
    <location>
        <begin position="512"/>
        <end position="558"/>
    </location>
</feature>
<organism evidence="3 4">
    <name type="scientific">Parasitella parasitica</name>
    <dbReference type="NCBI Taxonomy" id="35722"/>
    <lineage>
        <taxon>Eukaryota</taxon>
        <taxon>Fungi</taxon>
        <taxon>Fungi incertae sedis</taxon>
        <taxon>Mucoromycota</taxon>
        <taxon>Mucoromycotina</taxon>
        <taxon>Mucoromycetes</taxon>
        <taxon>Mucorales</taxon>
        <taxon>Mucorineae</taxon>
        <taxon>Mucoraceae</taxon>
        <taxon>Parasitella</taxon>
    </lineage>
</organism>
<dbReference type="PANTHER" id="PTHR28096:SF1">
    <property type="entry name" value="PROTEIN FAF1"/>
    <property type="match status" value="1"/>
</dbReference>
<name>A0A0B7NR65_9FUNG</name>
<evidence type="ECO:0000256" key="2">
    <source>
        <dbReference type="SAM" id="MobiDB-lite"/>
    </source>
</evidence>
<feature type="coiled-coil region" evidence="1">
    <location>
        <begin position="430"/>
        <end position="461"/>
    </location>
</feature>
<feature type="region of interest" description="Disordered" evidence="2">
    <location>
        <begin position="43"/>
        <end position="69"/>
    </location>
</feature>
<feature type="region of interest" description="Disordered" evidence="2">
    <location>
        <begin position="612"/>
        <end position="666"/>
    </location>
</feature>
<dbReference type="GO" id="GO:0000462">
    <property type="term" value="P:maturation of SSU-rRNA from tricistronic rRNA transcript (SSU-rRNA, 5.8S rRNA, LSU-rRNA)"/>
    <property type="evidence" value="ECO:0007669"/>
    <property type="project" value="TreeGrafter"/>
</dbReference>
<evidence type="ECO:0000313" key="4">
    <source>
        <dbReference type="Proteomes" id="UP000054107"/>
    </source>
</evidence>
<accession>A0A0B7NR65</accession>
<dbReference type="STRING" id="35722.A0A0B7NR65"/>
<feature type="compositionally biased region" description="Basic residues" evidence="2">
    <location>
        <begin position="647"/>
        <end position="656"/>
    </location>
</feature>